<reference evidence="2" key="1">
    <citation type="journal article" date="2022" name="bioRxiv">
        <title>Deciphering the potential niche of two novel black yeast fungi from a biological soil crust based on their genomes, phenotypes, and melanin regulation.</title>
        <authorList>
            <consortium name="DOE Joint Genome Institute"/>
            <person name="Carr E.C."/>
            <person name="Barton Q."/>
            <person name="Grambo S."/>
            <person name="Sullivan M."/>
            <person name="Renfro C.M."/>
            <person name="Kuo A."/>
            <person name="Pangilinan J."/>
            <person name="Lipzen A."/>
            <person name="Keymanesh K."/>
            <person name="Savage E."/>
            <person name="Barry K."/>
            <person name="Grigoriev I.V."/>
            <person name="Riekhof W.R."/>
            <person name="Harris S.S."/>
        </authorList>
    </citation>
    <scope>NUCLEOTIDE SEQUENCE</scope>
    <source>
        <strain evidence="2">JF 03-4F</strain>
    </source>
</reference>
<feature type="transmembrane region" description="Helical" evidence="1">
    <location>
        <begin position="316"/>
        <end position="336"/>
    </location>
</feature>
<feature type="transmembrane region" description="Helical" evidence="1">
    <location>
        <begin position="191"/>
        <end position="210"/>
    </location>
</feature>
<dbReference type="EMBL" id="MU404350">
    <property type="protein sequence ID" value="KAI1618127.1"/>
    <property type="molecule type" value="Genomic_DNA"/>
</dbReference>
<name>A0AAN6IHC7_9EURO</name>
<protein>
    <submittedName>
        <fullName evidence="2">Uncharacterized protein</fullName>
    </submittedName>
</protein>
<comment type="caution">
    <text evidence="2">The sequence shown here is derived from an EMBL/GenBank/DDBJ whole genome shotgun (WGS) entry which is preliminary data.</text>
</comment>
<evidence type="ECO:0000313" key="3">
    <source>
        <dbReference type="Proteomes" id="UP001203852"/>
    </source>
</evidence>
<feature type="transmembrane region" description="Helical" evidence="1">
    <location>
        <begin position="348"/>
        <end position="370"/>
    </location>
</feature>
<accession>A0AAN6IHC7</accession>
<keyword evidence="1" id="KW-0472">Membrane</keyword>
<proteinExistence type="predicted"/>
<evidence type="ECO:0000256" key="1">
    <source>
        <dbReference type="SAM" id="Phobius"/>
    </source>
</evidence>
<feature type="transmembrane region" description="Helical" evidence="1">
    <location>
        <begin position="39"/>
        <end position="59"/>
    </location>
</feature>
<keyword evidence="1" id="KW-1133">Transmembrane helix</keyword>
<sequence length="388" mass="42496">MDTPAKYTHGPQNLAIGSSSAFNNFLKVLKPYGLSTPRYVVFPILSAIFTYYLWIVMGLNGAGDELQATLAAGKYADGTPLCASYTGVRPLDQLITVIVAFEYPVTNGQDKPSWLLMLDIMSTLQTAMIWVFLDSMRKGRSTAWFAYPALWCCTVNAAGAAVILPLYFWLHLQHRPSEQYIQLWDASPLPTAFLIGGVLPGLALVTRTLWQLSAIHHQQIIAFVQFSPLLIATIQIVGSSLYPIRNLDIRRRRTAALPSIQRVLQFGVIFSGLAHLAILGHAAFGAAKLSSIYVPDGNAPLSASAADKILEGAKYFLQWDLIGIIVSTGLWCFYMVSELSDINQIQLAVRLIGGMVLFGPGATTSAVLSWREGHNVAQAEAKRHSRLV</sequence>
<feature type="transmembrane region" description="Helical" evidence="1">
    <location>
        <begin position="114"/>
        <end position="133"/>
    </location>
</feature>
<feature type="transmembrane region" description="Helical" evidence="1">
    <location>
        <begin position="263"/>
        <end position="284"/>
    </location>
</feature>
<dbReference type="Proteomes" id="UP001203852">
    <property type="component" value="Unassembled WGS sequence"/>
</dbReference>
<keyword evidence="1" id="KW-0812">Transmembrane</keyword>
<gene>
    <name evidence="2" type="ORF">EDD36DRAFT_459782</name>
</gene>
<feature type="transmembrane region" description="Helical" evidence="1">
    <location>
        <begin position="222"/>
        <end position="242"/>
    </location>
</feature>
<dbReference type="AlphaFoldDB" id="A0AAN6IHC7"/>
<organism evidence="2 3">
    <name type="scientific">Exophiala viscosa</name>
    <dbReference type="NCBI Taxonomy" id="2486360"/>
    <lineage>
        <taxon>Eukaryota</taxon>
        <taxon>Fungi</taxon>
        <taxon>Dikarya</taxon>
        <taxon>Ascomycota</taxon>
        <taxon>Pezizomycotina</taxon>
        <taxon>Eurotiomycetes</taxon>
        <taxon>Chaetothyriomycetidae</taxon>
        <taxon>Chaetothyriales</taxon>
        <taxon>Herpotrichiellaceae</taxon>
        <taxon>Exophiala</taxon>
    </lineage>
</organism>
<keyword evidence="3" id="KW-1185">Reference proteome</keyword>
<evidence type="ECO:0000313" key="2">
    <source>
        <dbReference type="EMBL" id="KAI1618127.1"/>
    </source>
</evidence>
<feature type="transmembrane region" description="Helical" evidence="1">
    <location>
        <begin position="145"/>
        <end position="170"/>
    </location>
</feature>